<dbReference type="EMBL" id="BQNB010010979">
    <property type="protein sequence ID" value="GJS84506.1"/>
    <property type="molecule type" value="Genomic_DNA"/>
</dbReference>
<organism evidence="1 2">
    <name type="scientific">Tanacetum coccineum</name>
    <dbReference type="NCBI Taxonomy" id="301880"/>
    <lineage>
        <taxon>Eukaryota</taxon>
        <taxon>Viridiplantae</taxon>
        <taxon>Streptophyta</taxon>
        <taxon>Embryophyta</taxon>
        <taxon>Tracheophyta</taxon>
        <taxon>Spermatophyta</taxon>
        <taxon>Magnoliopsida</taxon>
        <taxon>eudicotyledons</taxon>
        <taxon>Gunneridae</taxon>
        <taxon>Pentapetalae</taxon>
        <taxon>asterids</taxon>
        <taxon>campanulids</taxon>
        <taxon>Asterales</taxon>
        <taxon>Asteraceae</taxon>
        <taxon>Asteroideae</taxon>
        <taxon>Anthemideae</taxon>
        <taxon>Anthemidinae</taxon>
        <taxon>Tanacetum</taxon>
    </lineage>
</organism>
<evidence type="ECO:0000313" key="1">
    <source>
        <dbReference type="EMBL" id="GJS84506.1"/>
    </source>
</evidence>
<sequence length="164" mass="17916">MGAPGPQNLLMLNNQSLHVRSSLRLISLITRKRLYIWSWPYDQSRSRSAANFKHANLESNSHVPYAGLNEMYSAAELGGLVLSLELPLPDLPKSSSELSPISYLEPRVDKCNLLRSSAQTREYTLHGPTVGWSIRWSEDLSTTASGGKGFGGPGVGPVILSPNL</sequence>
<gene>
    <name evidence="1" type="ORF">Tco_0751047</name>
</gene>
<dbReference type="Proteomes" id="UP001151760">
    <property type="component" value="Unassembled WGS sequence"/>
</dbReference>
<name>A0ABQ4Z4G5_9ASTR</name>
<reference evidence="1" key="2">
    <citation type="submission" date="2022-01" db="EMBL/GenBank/DDBJ databases">
        <authorList>
            <person name="Yamashiro T."/>
            <person name="Shiraishi A."/>
            <person name="Satake H."/>
            <person name="Nakayama K."/>
        </authorList>
    </citation>
    <scope>NUCLEOTIDE SEQUENCE</scope>
</reference>
<comment type="caution">
    <text evidence="1">The sequence shown here is derived from an EMBL/GenBank/DDBJ whole genome shotgun (WGS) entry which is preliminary data.</text>
</comment>
<reference evidence="1" key="1">
    <citation type="journal article" date="2022" name="Int. J. Mol. Sci.">
        <title>Draft Genome of Tanacetum Coccineum: Genomic Comparison of Closely Related Tanacetum-Family Plants.</title>
        <authorList>
            <person name="Yamashiro T."/>
            <person name="Shiraishi A."/>
            <person name="Nakayama K."/>
            <person name="Satake H."/>
        </authorList>
    </citation>
    <scope>NUCLEOTIDE SEQUENCE</scope>
</reference>
<proteinExistence type="predicted"/>
<protein>
    <submittedName>
        <fullName evidence="1">Uncharacterized protein</fullName>
    </submittedName>
</protein>
<evidence type="ECO:0000313" key="2">
    <source>
        <dbReference type="Proteomes" id="UP001151760"/>
    </source>
</evidence>
<accession>A0ABQ4Z4G5</accession>
<keyword evidence="2" id="KW-1185">Reference proteome</keyword>